<evidence type="ECO:0000256" key="1">
    <source>
        <dbReference type="SAM" id="Phobius"/>
    </source>
</evidence>
<keyword evidence="1" id="KW-1133">Transmembrane helix</keyword>
<proteinExistence type="predicted"/>
<feature type="transmembrane region" description="Helical" evidence="1">
    <location>
        <begin position="17"/>
        <end position="39"/>
    </location>
</feature>
<evidence type="ECO:0000313" key="2">
    <source>
        <dbReference type="EMBL" id="AGS52704.1"/>
    </source>
</evidence>
<protein>
    <submittedName>
        <fullName evidence="2">Uncharacterized protein</fullName>
    </submittedName>
</protein>
<feature type="transmembrane region" description="Helical" evidence="1">
    <location>
        <begin position="161"/>
        <end position="187"/>
    </location>
</feature>
<feature type="transmembrane region" description="Helical" evidence="1">
    <location>
        <begin position="136"/>
        <end position="155"/>
    </location>
</feature>
<dbReference type="AlphaFoldDB" id="A0A806KI48"/>
<sequence length="227" mass="25843">MNKALVVAKINLRRIRLAYFLTGLFFVMMLSEYIVAIFVKNPDNTIVSAGNFFILLPLFAAIFIPAKNLRRIINLGGKRDDFFFGCIPVYAILSAAASLVILLFYYTFDRFILNYISGVLDLIWVFGFIGRGPVVAFIQMTVFLMLFSVFIHTLTSIQDKWYGWVTDIMIVAIISVFTPIAPLRAALVWFFRAIIFHQNALFQITFCLLLSAAIYALNRPILARKAI</sequence>
<feature type="transmembrane region" description="Helical" evidence="1">
    <location>
        <begin position="199"/>
        <end position="217"/>
    </location>
</feature>
<dbReference type="EMBL" id="JQ844205">
    <property type="protein sequence ID" value="AGS52704.1"/>
    <property type="molecule type" value="Genomic_DNA"/>
</dbReference>
<reference evidence="2" key="1">
    <citation type="submission" date="2012-03" db="EMBL/GenBank/DDBJ databases">
        <title>Functional metagenomics reveals considerable lignocellulase gene clusters in the gut microbiome of a wood-feeding higher termite.</title>
        <authorList>
            <person name="Liu N."/>
        </authorList>
    </citation>
    <scope>NUCLEOTIDE SEQUENCE</scope>
</reference>
<organism evidence="2">
    <name type="scientific">uncultured bacterium contig00064</name>
    <dbReference type="NCBI Taxonomy" id="1181547"/>
    <lineage>
        <taxon>Bacteria</taxon>
        <taxon>environmental samples</taxon>
    </lineage>
</organism>
<name>A0A806KI48_9BACT</name>
<feature type="transmembrane region" description="Helical" evidence="1">
    <location>
        <begin position="45"/>
        <end position="66"/>
    </location>
</feature>
<keyword evidence="1" id="KW-0472">Membrane</keyword>
<keyword evidence="1" id="KW-0812">Transmembrane</keyword>
<accession>A0A806KI48</accession>
<feature type="transmembrane region" description="Helical" evidence="1">
    <location>
        <begin position="82"/>
        <end position="106"/>
    </location>
</feature>